<protein>
    <submittedName>
        <fullName evidence="2">Serine/threonine protein phosphatase</fullName>
    </submittedName>
</protein>
<dbReference type="EMBL" id="CM001377">
    <property type="protein sequence ID" value="EHM09315.1"/>
    <property type="molecule type" value="Genomic_DNA"/>
</dbReference>
<name>H0UN36_9BACT</name>
<evidence type="ECO:0000313" key="2">
    <source>
        <dbReference type="EMBL" id="EHM09315.1"/>
    </source>
</evidence>
<organism evidence="2 3">
    <name type="scientific">Thermanaerovibrio velox DSM 12556</name>
    <dbReference type="NCBI Taxonomy" id="926567"/>
    <lineage>
        <taxon>Bacteria</taxon>
        <taxon>Thermotogati</taxon>
        <taxon>Synergistota</taxon>
        <taxon>Synergistia</taxon>
        <taxon>Synergistales</taxon>
        <taxon>Synergistaceae</taxon>
        <taxon>Thermanaerovibrio</taxon>
    </lineage>
</organism>
<dbReference type="CDD" id="cd00143">
    <property type="entry name" value="PP2Cc"/>
    <property type="match status" value="1"/>
</dbReference>
<keyword evidence="3" id="KW-1185">Reference proteome</keyword>
<dbReference type="STRING" id="926567.TheveDRAFT_0128"/>
<evidence type="ECO:0000313" key="3">
    <source>
        <dbReference type="Proteomes" id="UP000005730"/>
    </source>
</evidence>
<sequence>MRCGGSQIVGARRYQEDAFGYGEGPNLYGAVADGMGGMLMGAEASRIAVEAAMGALRGGGTPLQAVMRAQEDVQSWARGLGILGLTGTTLSVAAVDLSCGLLDWASVGDSRIYLFRRGGSMELLSRDHTVAEAVRASGGDPASLGAEGDLITSFIGIEELAEISIPEEPVRLEKGDVVLLVSDGVHRVLSPAEMAALMDREDPASALMWAVSSKGIKRQDNATAVVLAI</sequence>
<feature type="domain" description="PPM-type phosphatase" evidence="1">
    <location>
        <begin position="2"/>
        <end position="229"/>
    </location>
</feature>
<dbReference type="OrthoDB" id="9801841at2"/>
<proteinExistence type="predicted"/>
<dbReference type="Pfam" id="PF13672">
    <property type="entry name" value="PP2C_2"/>
    <property type="match status" value="1"/>
</dbReference>
<reference evidence="2 3" key="1">
    <citation type="submission" date="2011-10" db="EMBL/GenBank/DDBJ databases">
        <title>The Noncontiguous Finished genome of Thermanaerovibrio velox DSM 12556.</title>
        <authorList>
            <consortium name="US DOE Joint Genome Institute (JGI-PGF)"/>
            <person name="Lucas S."/>
            <person name="Copeland A."/>
            <person name="Lapidus A."/>
            <person name="Glavina del Rio T."/>
            <person name="Dalin E."/>
            <person name="Tice H."/>
            <person name="Bruce D."/>
            <person name="Goodwin L."/>
            <person name="Pitluck S."/>
            <person name="Peters L."/>
            <person name="Mikhailova N."/>
            <person name="Teshima H."/>
            <person name="Kyrpides N."/>
            <person name="Mavromatis K."/>
            <person name="Ivanova N."/>
            <person name="Markowitz V."/>
            <person name="Cheng J.-F."/>
            <person name="Hugenholtz P."/>
            <person name="Woyke T."/>
            <person name="Wu D."/>
            <person name="Spring S."/>
            <person name="Brambilla E.-M."/>
            <person name="Klenk H.-P."/>
            <person name="Eisen J.A."/>
        </authorList>
    </citation>
    <scope>NUCLEOTIDE SEQUENCE [LARGE SCALE GENOMIC DNA]</scope>
    <source>
        <strain evidence="2 3">DSM 12556</strain>
    </source>
</reference>
<dbReference type="SMART" id="SM00331">
    <property type="entry name" value="PP2C_SIG"/>
    <property type="match status" value="1"/>
</dbReference>
<dbReference type="SMART" id="SM00332">
    <property type="entry name" value="PP2Cc"/>
    <property type="match status" value="1"/>
</dbReference>
<dbReference type="Gene3D" id="3.60.40.10">
    <property type="entry name" value="PPM-type phosphatase domain"/>
    <property type="match status" value="1"/>
</dbReference>
<dbReference type="eggNOG" id="COG0631">
    <property type="taxonomic scope" value="Bacteria"/>
</dbReference>
<dbReference type="PROSITE" id="PS51746">
    <property type="entry name" value="PPM_2"/>
    <property type="match status" value="1"/>
</dbReference>
<dbReference type="SUPFAM" id="SSF81606">
    <property type="entry name" value="PP2C-like"/>
    <property type="match status" value="1"/>
</dbReference>
<dbReference type="InterPro" id="IPR036457">
    <property type="entry name" value="PPM-type-like_dom_sf"/>
</dbReference>
<dbReference type="Proteomes" id="UP000005730">
    <property type="component" value="Chromosome"/>
</dbReference>
<dbReference type="HOGENOM" id="CLU_034545_1_0_0"/>
<dbReference type="InterPro" id="IPR001932">
    <property type="entry name" value="PPM-type_phosphatase-like_dom"/>
</dbReference>
<evidence type="ECO:0000259" key="1">
    <source>
        <dbReference type="PROSITE" id="PS51746"/>
    </source>
</evidence>
<dbReference type="AlphaFoldDB" id="H0UN36"/>
<accession>H0UN36</accession>
<gene>
    <name evidence="2" type="ORF">TheveDRAFT_0128</name>
</gene>